<name>A0A0F5FGT9_9HYPH</name>
<accession>A0A0F5FGT9</accession>
<gene>
    <name evidence="8" type="ORF">VE26_16110</name>
</gene>
<dbReference type="InterPro" id="IPR014284">
    <property type="entry name" value="RNA_pol_sigma-70_dom"/>
</dbReference>
<dbReference type="GO" id="GO:0003677">
    <property type="term" value="F:DNA binding"/>
    <property type="evidence" value="ECO:0007669"/>
    <property type="project" value="UniProtKB-KW"/>
</dbReference>
<dbReference type="PATRIC" id="fig|429727.3.peg.3298"/>
<evidence type="ECO:0000256" key="1">
    <source>
        <dbReference type="ARBA" id="ARBA00010641"/>
    </source>
</evidence>
<evidence type="ECO:0000259" key="7">
    <source>
        <dbReference type="Pfam" id="PF04545"/>
    </source>
</evidence>
<evidence type="ECO:0000256" key="4">
    <source>
        <dbReference type="ARBA" id="ARBA00023125"/>
    </source>
</evidence>
<dbReference type="InterPro" id="IPR013325">
    <property type="entry name" value="RNA_pol_sigma_r2"/>
</dbReference>
<protein>
    <recommendedName>
        <fullName evidence="10">RNA polymerase sigma factor</fullName>
    </recommendedName>
</protein>
<keyword evidence="5" id="KW-0804">Transcription</keyword>
<dbReference type="Pfam" id="PF04545">
    <property type="entry name" value="Sigma70_r4"/>
    <property type="match status" value="1"/>
</dbReference>
<dbReference type="SUPFAM" id="SSF88659">
    <property type="entry name" value="Sigma3 and sigma4 domains of RNA polymerase sigma factors"/>
    <property type="match status" value="1"/>
</dbReference>
<organism evidence="8 9">
    <name type="scientific">Devosia chinhatensis</name>
    <dbReference type="NCBI Taxonomy" id="429727"/>
    <lineage>
        <taxon>Bacteria</taxon>
        <taxon>Pseudomonadati</taxon>
        <taxon>Pseudomonadota</taxon>
        <taxon>Alphaproteobacteria</taxon>
        <taxon>Hyphomicrobiales</taxon>
        <taxon>Devosiaceae</taxon>
        <taxon>Devosia</taxon>
    </lineage>
</organism>
<dbReference type="EMBL" id="JZEY01000061">
    <property type="protein sequence ID" value="KKB08094.1"/>
    <property type="molecule type" value="Genomic_DNA"/>
</dbReference>
<dbReference type="AlphaFoldDB" id="A0A0F5FGT9"/>
<dbReference type="Gene3D" id="1.10.1740.10">
    <property type="match status" value="1"/>
</dbReference>
<reference evidence="8 9" key="1">
    <citation type="submission" date="2015-03" db="EMBL/GenBank/DDBJ databases">
        <authorList>
            <person name="Hassan Y."/>
            <person name="Lepp D."/>
            <person name="Li X.-Z."/>
            <person name="Zhou T."/>
        </authorList>
    </citation>
    <scope>NUCLEOTIDE SEQUENCE [LARGE SCALE GENOMIC DNA]</scope>
    <source>
        <strain evidence="8 9">IPL18</strain>
    </source>
</reference>
<evidence type="ECO:0000256" key="5">
    <source>
        <dbReference type="ARBA" id="ARBA00023163"/>
    </source>
</evidence>
<keyword evidence="9" id="KW-1185">Reference proteome</keyword>
<dbReference type="InterPro" id="IPR007627">
    <property type="entry name" value="RNA_pol_sigma70_r2"/>
</dbReference>
<sequence>MNTEQERATAPAEDVSRQIIAIAAHADMDAFQALFQDYSPRIRAYLLKMTRNAQAAEDLMQETMLAIWRKAGQYDPSRGPASAWIFTIARNIWIDAWRKQRRPELDPNDPALAADPEPDAANLMEQRQSHDALHKAMQTLPQEQVDLIRLSFFDEASHSTIAKQLGLPIGTVKSRIRLAFGRLRAALEDVK</sequence>
<dbReference type="Gene3D" id="1.10.10.10">
    <property type="entry name" value="Winged helix-like DNA-binding domain superfamily/Winged helix DNA-binding domain"/>
    <property type="match status" value="1"/>
</dbReference>
<feature type="domain" description="RNA polymerase sigma-70 region 4" evidence="7">
    <location>
        <begin position="136"/>
        <end position="185"/>
    </location>
</feature>
<dbReference type="PANTHER" id="PTHR43133">
    <property type="entry name" value="RNA POLYMERASE ECF-TYPE SIGMA FACTO"/>
    <property type="match status" value="1"/>
</dbReference>
<evidence type="ECO:0008006" key="10">
    <source>
        <dbReference type="Google" id="ProtNLM"/>
    </source>
</evidence>
<dbReference type="GO" id="GO:0006352">
    <property type="term" value="P:DNA-templated transcription initiation"/>
    <property type="evidence" value="ECO:0007669"/>
    <property type="project" value="InterPro"/>
</dbReference>
<comment type="caution">
    <text evidence="8">The sequence shown here is derived from an EMBL/GenBank/DDBJ whole genome shotgun (WGS) entry which is preliminary data.</text>
</comment>
<comment type="similarity">
    <text evidence="1">Belongs to the sigma-70 factor family. ECF subfamily.</text>
</comment>
<dbReference type="STRING" id="429727.VE26_16110"/>
<evidence type="ECO:0000313" key="8">
    <source>
        <dbReference type="EMBL" id="KKB08094.1"/>
    </source>
</evidence>
<evidence type="ECO:0000256" key="2">
    <source>
        <dbReference type="ARBA" id="ARBA00023015"/>
    </source>
</evidence>
<dbReference type="InterPro" id="IPR007630">
    <property type="entry name" value="RNA_pol_sigma70_r4"/>
</dbReference>
<dbReference type="Pfam" id="PF04542">
    <property type="entry name" value="Sigma70_r2"/>
    <property type="match status" value="1"/>
</dbReference>
<dbReference type="InterPro" id="IPR013324">
    <property type="entry name" value="RNA_pol_sigma_r3/r4-like"/>
</dbReference>
<dbReference type="InterPro" id="IPR036388">
    <property type="entry name" value="WH-like_DNA-bd_sf"/>
</dbReference>
<dbReference type="SUPFAM" id="SSF88946">
    <property type="entry name" value="Sigma2 domain of RNA polymerase sigma factors"/>
    <property type="match status" value="1"/>
</dbReference>
<keyword evidence="2" id="KW-0805">Transcription regulation</keyword>
<proteinExistence type="inferred from homology"/>
<feature type="domain" description="RNA polymerase sigma-70 region 2" evidence="6">
    <location>
        <begin position="34"/>
        <end position="102"/>
    </location>
</feature>
<evidence type="ECO:0000259" key="6">
    <source>
        <dbReference type="Pfam" id="PF04542"/>
    </source>
</evidence>
<evidence type="ECO:0000256" key="3">
    <source>
        <dbReference type="ARBA" id="ARBA00023082"/>
    </source>
</evidence>
<dbReference type="NCBIfam" id="TIGR02937">
    <property type="entry name" value="sigma70-ECF"/>
    <property type="match status" value="1"/>
</dbReference>
<evidence type="ECO:0000313" key="9">
    <source>
        <dbReference type="Proteomes" id="UP000033649"/>
    </source>
</evidence>
<dbReference type="Proteomes" id="UP000033649">
    <property type="component" value="Unassembled WGS sequence"/>
</dbReference>
<keyword evidence="3" id="KW-0731">Sigma factor</keyword>
<dbReference type="CDD" id="cd06171">
    <property type="entry name" value="Sigma70_r4"/>
    <property type="match status" value="1"/>
</dbReference>
<keyword evidence="4" id="KW-0238">DNA-binding</keyword>
<dbReference type="RefSeq" id="WP_046106123.1">
    <property type="nucleotide sequence ID" value="NZ_JZEY01000061.1"/>
</dbReference>
<dbReference type="InterPro" id="IPR039425">
    <property type="entry name" value="RNA_pol_sigma-70-like"/>
</dbReference>
<dbReference type="GO" id="GO:0016987">
    <property type="term" value="F:sigma factor activity"/>
    <property type="evidence" value="ECO:0007669"/>
    <property type="project" value="UniProtKB-KW"/>
</dbReference>
<dbReference type="PANTHER" id="PTHR43133:SF62">
    <property type="entry name" value="RNA POLYMERASE SIGMA FACTOR SIGZ"/>
    <property type="match status" value="1"/>
</dbReference>